<sequence>MANLKFLLCMIFFATLGLASVDDISSRIHALNKGPGDMMFLGDDGVFRVFNSFGRVHKYIQFTNEELSILESGKPENEKKFMNTDGRDVEHEHCMNPHQHILPEFFRAQNIKRGALGKRIQLCSKAFCDFENPCTGTKLENQYCPCTAQTYGTCGT</sequence>
<dbReference type="OrthoDB" id="3660917at2759"/>
<comment type="caution">
    <text evidence="2">The sequence shown here is derived from an EMBL/GenBank/DDBJ whole genome shotgun (WGS) entry which is preliminary data.</text>
</comment>
<protein>
    <submittedName>
        <fullName evidence="2">Uncharacterized protein</fullName>
    </submittedName>
</protein>
<reference evidence="2 3" key="1">
    <citation type="submission" date="2015-07" db="EMBL/GenBank/DDBJ databases">
        <title>Comparative genomics of the Sigatoka disease complex on banana suggests a link between parallel evolutionary changes in Pseudocercospora fijiensis and Pseudocercospora eumusae and increased virulence on the banana host.</title>
        <authorList>
            <person name="Chang T.-C."/>
            <person name="Salvucci A."/>
            <person name="Crous P.W."/>
            <person name="Stergiopoulos I."/>
        </authorList>
    </citation>
    <scope>NUCLEOTIDE SEQUENCE [LARGE SCALE GENOMIC DNA]</scope>
    <source>
        <strain evidence="2 3">CBS 116634</strain>
    </source>
</reference>
<gene>
    <name evidence="2" type="ORF">AC579_8827</name>
</gene>
<dbReference type="EMBL" id="LFZO01001351">
    <property type="protein sequence ID" value="KXS93415.1"/>
    <property type="molecule type" value="Genomic_DNA"/>
</dbReference>
<dbReference type="Proteomes" id="UP000073492">
    <property type="component" value="Unassembled WGS sequence"/>
</dbReference>
<keyword evidence="1" id="KW-0732">Signal</keyword>
<evidence type="ECO:0000313" key="2">
    <source>
        <dbReference type="EMBL" id="KXS93415.1"/>
    </source>
</evidence>
<name>A0A139GTB0_9PEZI</name>
<evidence type="ECO:0000313" key="3">
    <source>
        <dbReference type="Proteomes" id="UP000073492"/>
    </source>
</evidence>
<evidence type="ECO:0000256" key="1">
    <source>
        <dbReference type="SAM" id="SignalP"/>
    </source>
</evidence>
<accession>A0A139GTB0</accession>
<feature type="signal peptide" evidence="1">
    <location>
        <begin position="1"/>
        <end position="19"/>
    </location>
</feature>
<keyword evidence="3" id="KW-1185">Reference proteome</keyword>
<proteinExistence type="predicted"/>
<organism evidence="2 3">
    <name type="scientific">Pseudocercospora musae</name>
    <dbReference type="NCBI Taxonomy" id="113226"/>
    <lineage>
        <taxon>Eukaryota</taxon>
        <taxon>Fungi</taxon>
        <taxon>Dikarya</taxon>
        <taxon>Ascomycota</taxon>
        <taxon>Pezizomycotina</taxon>
        <taxon>Dothideomycetes</taxon>
        <taxon>Dothideomycetidae</taxon>
        <taxon>Mycosphaerellales</taxon>
        <taxon>Mycosphaerellaceae</taxon>
        <taxon>Pseudocercospora</taxon>
    </lineage>
</organism>
<feature type="chain" id="PRO_5007296898" evidence="1">
    <location>
        <begin position="20"/>
        <end position="156"/>
    </location>
</feature>
<dbReference type="AlphaFoldDB" id="A0A139GTB0"/>